<proteinExistence type="predicted"/>
<organism evidence="1 2">
    <name type="scientific">Helianthus annuus</name>
    <name type="common">Common sunflower</name>
    <dbReference type="NCBI Taxonomy" id="4232"/>
    <lineage>
        <taxon>Eukaryota</taxon>
        <taxon>Viridiplantae</taxon>
        <taxon>Streptophyta</taxon>
        <taxon>Embryophyta</taxon>
        <taxon>Tracheophyta</taxon>
        <taxon>Spermatophyta</taxon>
        <taxon>Magnoliopsida</taxon>
        <taxon>eudicotyledons</taxon>
        <taxon>Gunneridae</taxon>
        <taxon>Pentapetalae</taxon>
        <taxon>asterids</taxon>
        <taxon>campanulids</taxon>
        <taxon>Asterales</taxon>
        <taxon>Asteraceae</taxon>
        <taxon>Asteroideae</taxon>
        <taxon>Heliantheae alliance</taxon>
        <taxon>Heliantheae</taxon>
        <taxon>Helianthus</taxon>
    </lineage>
</organism>
<evidence type="ECO:0000313" key="1">
    <source>
        <dbReference type="EMBL" id="KAF5768865.1"/>
    </source>
</evidence>
<reference evidence="1" key="1">
    <citation type="journal article" date="2017" name="Nature">
        <title>The sunflower genome provides insights into oil metabolism, flowering and Asterid evolution.</title>
        <authorList>
            <person name="Badouin H."/>
            <person name="Gouzy J."/>
            <person name="Grassa C.J."/>
            <person name="Murat F."/>
            <person name="Staton S.E."/>
            <person name="Cottret L."/>
            <person name="Lelandais-Briere C."/>
            <person name="Owens G.L."/>
            <person name="Carrere S."/>
            <person name="Mayjonade B."/>
            <person name="Legrand L."/>
            <person name="Gill N."/>
            <person name="Kane N.C."/>
            <person name="Bowers J.E."/>
            <person name="Hubner S."/>
            <person name="Bellec A."/>
            <person name="Berard A."/>
            <person name="Berges H."/>
            <person name="Blanchet N."/>
            <person name="Boniface M.C."/>
            <person name="Brunel D."/>
            <person name="Catrice O."/>
            <person name="Chaidir N."/>
            <person name="Claudel C."/>
            <person name="Donnadieu C."/>
            <person name="Faraut T."/>
            <person name="Fievet G."/>
            <person name="Helmstetter N."/>
            <person name="King M."/>
            <person name="Knapp S.J."/>
            <person name="Lai Z."/>
            <person name="Le Paslier M.C."/>
            <person name="Lippi Y."/>
            <person name="Lorenzon L."/>
            <person name="Mandel J.R."/>
            <person name="Marage G."/>
            <person name="Marchand G."/>
            <person name="Marquand E."/>
            <person name="Bret-Mestries E."/>
            <person name="Morien E."/>
            <person name="Nambeesan S."/>
            <person name="Nguyen T."/>
            <person name="Pegot-Espagnet P."/>
            <person name="Pouilly N."/>
            <person name="Raftis F."/>
            <person name="Sallet E."/>
            <person name="Schiex T."/>
            <person name="Thomas J."/>
            <person name="Vandecasteele C."/>
            <person name="Vares D."/>
            <person name="Vear F."/>
            <person name="Vautrin S."/>
            <person name="Crespi M."/>
            <person name="Mangin B."/>
            <person name="Burke J.M."/>
            <person name="Salse J."/>
            <person name="Munos S."/>
            <person name="Vincourt P."/>
            <person name="Rieseberg L.H."/>
            <person name="Langlade N.B."/>
        </authorList>
    </citation>
    <scope>NUCLEOTIDE SEQUENCE</scope>
    <source>
        <tissue evidence="1">Leaves</tissue>
    </source>
</reference>
<dbReference type="AlphaFoldDB" id="A0A9K3H6B4"/>
<protein>
    <submittedName>
        <fullName evidence="1">Uncharacterized protein</fullName>
    </submittedName>
</protein>
<reference evidence="1" key="2">
    <citation type="submission" date="2020-06" db="EMBL/GenBank/DDBJ databases">
        <title>Helianthus annuus Genome sequencing and assembly Release 2.</title>
        <authorList>
            <person name="Gouzy J."/>
            <person name="Langlade N."/>
            <person name="Munos S."/>
        </authorList>
    </citation>
    <scope>NUCLEOTIDE SEQUENCE</scope>
    <source>
        <tissue evidence="1">Leaves</tissue>
    </source>
</reference>
<sequence length="78" mass="9108">MILQNLCKICKNLLKIHNISLRSQLSLYKILVLSFPPSYFVCNLNALNTHIQLPNTLSFTLFSLDLYIYKQKEIKPHT</sequence>
<evidence type="ECO:0000313" key="2">
    <source>
        <dbReference type="Proteomes" id="UP000215914"/>
    </source>
</evidence>
<name>A0A9K3H6B4_HELAN</name>
<comment type="caution">
    <text evidence="1">The sequence shown here is derived from an EMBL/GenBank/DDBJ whole genome shotgun (WGS) entry which is preliminary data.</text>
</comment>
<dbReference type="EMBL" id="MNCJ02000329">
    <property type="protein sequence ID" value="KAF5768865.1"/>
    <property type="molecule type" value="Genomic_DNA"/>
</dbReference>
<accession>A0A9K3H6B4</accession>
<gene>
    <name evidence="1" type="ORF">HanXRQr2_Chr14g0641551</name>
</gene>
<keyword evidence="2" id="KW-1185">Reference proteome</keyword>
<dbReference type="Proteomes" id="UP000215914">
    <property type="component" value="Unassembled WGS sequence"/>
</dbReference>
<dbReference type="Gramene" id="mRNA:HanXRQr2_Chr14g0641551">
    <property type="protein sequence ID" value="CDS:HanXRQr2_Chr14g0641551.1"/>
    <property type="gene ID" value="HanXRQr2_Chr14g0641551"/>
</dbReference>